<evidence type="ECO:0000256" key="5">
    <source>
        <dbReference type="ARBA" id="ARBA00022989"/>
    </source>
</evidence>
<keyword evidence="4 7" id="KW-0812">Transmembrane</keyword>
<feature type="transmembrane region" description="Helical" evidence="7">
    <location>
        <begin position="285"/>
        <end position="305"/>
    </location>
</feature>
<feature type="transmembrane region" description="Helical" evidence="7">
    <location>
        <begin position="347"/>
        <end position="368"/>
    </location>
</feature>
<keyword evidence="3" id="KW-0813">Transport</keyword>
<dbReference type="CDD" id="cd07042">
    <property type="entry name" value="STAS_SulP_like_sulfate_transporter"/>
    <property type="match status" value="1"/>
</dbReference>
<dbReference type="Pfam" id="PF01740">
    <property type="entry name" value="STAS"/>
    <property type="match status" value="1"/>
</dbReference>
<dbReference type="PROSITE" id="PS50801">
    <property type="entry name" value="STAS"/>
    <property type="match status" value="1"/>
</dbReference>
<feature type="transmembrane region" description="Helical" evidence="7">
    <location>
        <begin position="411"/>
        <end position="430"/>
    </location>
</feature>
<dbReference type="PANTHER" id="PTHR11814">
    <property type="entry name" value="SULFATE TRANSPORTER"/>
    <property type="match status" value="1"/>
</dbReference>
<feature type="transmembrane region" description="Helical" evidence="7">
    <location>
        <begin position="262"/>
        <end position="279"/>
    </location>
</feature>
<keyword evidence="10" id="KW-1185">Reference proteome</keyword>
<evidence type="ECO:0000313" key="9">
    <source>
        <dbReference type="EMBL" id="KAK4264886.1"/>
    </source>
</evidence>
<proteinExistence type="inferred from homology"/>
<dbReference type="InterPro" id="IPR001902">
    <property type="entry name" value="SLC26A/SulP_fam"/>
</dbReference>
<dbReference type="FunFam" id="3.30.750.24:FF:000002">
    <property type="entry name" value="Sulfate transporter 31"/>
    <property type="match status" value="1"/>
</dbReference>
<keyword evidence="5 7" id="KW-1133">Transmembrane helix</keyword>
<dbReference type="NCBIfam" id="TIGR00815">
    <property type="entry name" value="sulP"/>
    <property type="match status" value="1"/>
</dbReference>
<comment type="caution">
    <text evidence="9">The sequence shown here is derived from an EMBL/GenBank/DDBJ whole genome shotgun (WGS) entry which is preliminary data.</text>
</comment>
<protein>
    <recommendedName>
        <fullName evidence="8">STAS domain-containing protein</fullName>
    </recommendedName>
</protein>
<evidence type="ECO:0000256" key="2">
    <source>
        <dbReference type="ARBA" id="ARBA00008692"/>
    </source>
</evidence>
<evidence type="ECO:0000256" key="6">
    <source>
        <dbReference type="ARBA" id="ARBA00023136"/>
    </source>
</evidence>
<dbReference type="InterPro" id="IPR011547">
    <property type="entry name" value="SLC26A/SulP_dom"/>
</dbReference>
<keyword evidence="6 7" id="KW-0472">Membrane</keyword>
<dbReference type="Pfam" id="PF00916">
    <property type="entry name" value="Sulfate_transp"/>
    <property type="match status" value="1"/>
</dbReference>
<feature type="transmembrane region" description="Helical" evidence="7">
    <location>
        <begin position="203"/>
        <end position="222"/>
    </location>
</feature>
<dbReference type="InterPro" id="IPR036513">
    <property type="entry name" value="STAS_dom_sf"/>
</dbReference>
<dbReference type="SUPFAM" id="SSF52091">
    <property type="entry name" value="SpoIIaa-like"/>
    <property type="match status" value="1"/>
</dbReference>
<evidence type="ECO:0000256" key="3">
    <source>
        <dbReference type="ARBA" id="ARBA00022448"/>
    </source>
</evidence>
<feature type="domain" description="STAS" evidence="8">
    <location>
        <begin position="549"/>
        <end position="653"/>
    </location>
</feature>
<dbReference type="EMBL" id="JAWXYG010000008">
    <property type="protein sequence ID" value="KAK4264886.1"/>
    <property type="molecule type" value="Genomic_DNA"/>
</dbReference>
<dbReference type="GO" id="GO:0055085">
    <property type="term" value="P:transmembrane transport"/>
    <property type="evidence" value="ECO:0007669"/>
    <property type="project" value="InterPro"/>
</dbReference>
<feature type="transmembrane region" description="Helical" evidence="7">
    <location>
        <begin position="177"/>
        <end position="197"/>
    </location>
</feature>
<evidence type="ECO:0000259" key="8">
    <source>
        <dbReference type="PROSITE" id="PS50801"/>
    </source>
</evidence>
<dbReference type="InterPro" id="IPR002645">
    <property type="entry name" value="STAS_dom"/>
</dbReference>
<feature type="transmembrane region" description="Helical" evidence="7">
    <location>
        <begin position="380"/>
        <end position="399"/>
    </location>
</feature>
<evidence type="ECO:0000256" key="4">
    <source>
        <dbReference type="ARBA" id="ARBA00022692"/>
    </source>
</evidence>
<dbReference type="AlphaFoldDB" id="A0AAE1J9A9"/>
<reference evidence="9" key="1">
    <citation type="submission" date="2023-10" db="EMBL/GenBank/DDBJ databases">
        <title>Chromosome-level genome of the transformable northern wattle, Acacia crassicarpa.</title>
        <authorList>
            <person name="Massaro I."/>
            <person name="Sinha N.R."/>
            <person name="Poethig S."/>
            <person name="Leichty A.R."/>
        </authorList>
    </citation>
    <scope>NUCLEOTIDE SEQUENCE</scope>
    <source>
        <strain evidence="9">Acra3RX</strain>
        <tissue evidence="9">Leaf</tissue>
    </source>
</reference>
<evidence type="ECO:0000256" key="7">
    <source>
        <dbReference type="SAM" id="Phobius"/>
    </source>
</evidence>
<comment type="subcellular location">
    <subcellularLocation>
        <location evidence="1">Membrane</location>
        <topology evidence="1">Multi-pass membrane protein</topology>
    </subcellularLocation>
</comment>
<feature type="transmembrane region" description="Helical" evidence="7">
    <location>
        <begin position="473"/>
        <end position="500"/>
    </location>
</feature>
<evidence type="ECO:0000313" key="10">
    <source>
        <dbReference type="Proteomes" id="UP001293593"/>
    </source>
</evidence>
<name>A0AAE1J9A9_9FABA</name>
<sequence length="663" mass="73013">MVASDGNKGRDRWCYTLEELVELDKNEEHNRGEWVRNPPELPCPWRQVWDTAKNTYVPSRNNHKPLCFKRLLSLVYHFFPILDSLRCYNASKFKNDLLAGLTLASLTIPQSMGYATMAELNPQYGLYTSIVPPVIFSVLTSSREIVIGPVSVDSVLLSTMIGKLKDPHQDSDAYKQLVFTATFFTGIFQVSFGLFRLGFLVDYFSHAAIVGFMAGAAVIIGLQQMKGLLGITNFTDKTDVISVTKVVWTSVSDHSKWRPSSLILGCSFLAFILITRFLGRKHKKLFWLSTFAPLLSVIVSCLIVLKINGEHQDKVEVLGKIDGSSLNPSSLYQLNFDSKFIGSLAKIGFVIAIISLTEAIAVGRSFAALRGYNLDANKEMVSLGLINIVGSFTSCYVASGSFSRTAVNYSCGSETMVSNIVMALTVLFSLKLLKRWLCNIPTAVLASMILSALPRIIDVKKATHIWKVDKIDFLACAAAFFGILFVSVETGLLTAVIISFAKIMLISIQPGIAIVGRLPGTDEYCDAEQYPMAVNIPGVFIVRVKSACLCFANSNLVKERIVRGVIDDEADVEDPKAQSTFTYVVLDMSSLMNIDTAGIASLEELHISLASHGLRLAIANPRWQVIHKLRIAKFVDKIGERIFLSVGEAVEACLTPKMTAVYA</sequence>
<accession>A0AAE1J9A9</accession>
<organism evidence="9 10">
    <name type="scientific">Acacia crassicarpa</name>
    <name type="common">northern wattle</name>
    <dbReference type="NCBI Taxonomy" id="499986"/>
    <lineage>
        <taxon>Eukaryota</taxon>
        <taxon>Viridiplantae</taxon>
        <taxon>Streptophyta</taxon>
        <taxon>Embryophyta</taxon>
        <taxon>Tracheophyta</taxon>
        <taxon>Spermatophyta</taxon>
        <taxon>Magnoliopsida</taxon>
        <taxon>eudicotyledons</taxon>
        <taxon>Gunneridae</taxon>
        <taxon>Pentapetalae</taxon>
        <taxon>rosids</taxon>
        <taxon>fabids</taxon>
        <taxon>Fabales</taxon>
        <taxon>Fabaceae</taxon>
        <taxon>Caesalpinioideae</taxon>
        <taxon>mimosoid clade</taxon>
        <taxon>Acacieae</taxon>
        <taxon>Acacia</taxon>
    </lineage>
</organism>
<dbReference type="Gene3D" id="3.30.750.24">
    <property type="entry name" value="STAS domain"/>
    <property type="match status" value="1"/>
</dbReference>
<gene>
    <name evidence="9" type="ORF">QN277_026007</name>
</gene>
<feature type="transmembrane region" description="Helical" evidence="7">
    <location>
        <begin position="436"/>
        <end position="453"/>
    </location>
</feature>
<dbReference type="Proteomes" id="UP001293593">
    <property type="component" value="Unassembled WGS sequence"/>
</dbReference>
<evidence type="ECO:0000256" key="1">
    <source>
        <dbReference type="ARBA" id="ARBA00004141"/>
    </source>
</evidence>
<comment type="similarity">
    <text evidence="2">Belongs to the SLC26A/SulP transporter (TC 2.A.53) family.</text>
</comment>
<dbReference type="GO" id="GO:0016020">
    <property type="term" value="C:membrane"/>
    <property type="evidence" value="ECO:0007669"/>
    <property type="project" value="UniProtKB-SubCell"/>
</dbReference>